<keyword evidence="2" id="KW-0540">Nuclease</keyword>
<dbReference type="GO" id="GO:0009318">
    <property type="term" value="C:exodeoxyribonuclease VII complex"/>
    <property type="evidence" value="ECO:0007669"/>
    <property type="project" value="InterPro"/>
</dbReference>
<keyword evidence="1" id="KW-0963">Cytoplasm</keyword>
<evidence type="ECO:0000256" key="4">
    <source>
        <dbReference type="SAM" id="Coils"/>
    </source>
</evidence>
<feature type="coiled-coil region" evidence="4">
    <location>
        <begin position="18"/>
        <end position="73"/>
    </location>
</feature>
<dbReference type="GO" id="GO:0005829">
    <property type="term" value="C:cytosol"/>
    <property type="evidence" value="ECO:0007669"/>
    <property type="project" value="TreeGrafter"/>
</dbReference>
<name>A0A3B0ZH76_9ZZZZ</name>
<organism evidence="5">
    <name type="scientific">hydrothermal vent metagenome</name>
    <dbReference type="NCBI Taxonomy" id="652676"/>
    <lineage>
        <taxon>unclassified sequences</taxon>
        <taxon>metagenomes</taxon>
        <taxon>ecological metagenomes</taxon>
    </lineage>
</organism>
<keyword evidence="3 5" id="KW-0378">Hydrolase</keyword>
<keyword evidence="4" id="KW-0175">Coiled coil</keyword>
<dbReference type="EC" id="3.1.11.6" evidence="5"/>
<dbReference type="InterPro" id="IPR037004">
    <property type="entry name" value="Exonuc_VII_ssu_sf"/>
</dbReference>
<dbReference type="SUPFAM" id="SSF116842">
    <property type="entry name" value="XseB-like"/>
    <property type="match status" value="1"/>
</dbReference>
<dbReference type="PANTHER" id="PTHR34137">
    <property type="entry name" value="EXODEOXYRIBONUCLEASE 7 SMALL SUBUNIT"/>
    <property type="match status" value="1"/>
</dbReference>
<dbReference type="GO" id="GO:0006308">
    <property type="term" value="P:DNA catabolic process"/>
    <property type="evidence" value="ECO:0007669"/>
    <property type="project" value="InterPro"/>
</dbReference>
<dbReference type="NCBIfam" id="TIGR01280">
    <property type="entry name" value="xseB"/>
    <property type="match status" value="1"/>
</dbReference>
<dbReference type="NCBIfam" id="NF002140">
    <property type="entry name" value="PRK00977.1-4"/>
    <property type="match status" value="1"/>
</dbReference>
<sequence>MATKKKSKKSTTITDFNFETALQELEQLVEKMEQGESSLEQSLVDFERGVVLTRQCQESLKSAEQKVQILLEQNGQQVLSDFDNE</sequence>
<dbReference type="PANTHER" id="PTHR34137:SF1">
    <property type="entry name" value="EXODEOXYRIBONUCLEASE 7 SMALL SUBUNIT"/>
    <property type="match status" value="1"/>
</dbReference>
<evidence type="ECO:0000256" key="2">
    <source>
        <dbReference type="ARBA" id="ARBA00022722"/>
    </source>
</evidence>
<dbReference type="InterPro" id="IPR003761">
    <property type="entry name" value="Exonuc_VII_S"/>
</dbReference>
<reference evidence="5" key="1">
    <citation type="submission" date="2018-06" db="EMBL/GenBank/DDBJ databases">
        <authorList>
            <person name="Zhirakovskaya E."/>
        </authorList>
    </citation>
    <scope>NUCLEOTIDE SEQUENCE</scope>
</reference>
<dbReference type="HAMAP" id="MF_00337">
    <property type="entry name" value="Exonuc_7_S"/>
    <property type="match status" value="1"/>
</dbReference>
<dbReference type="EMBL" id="UOFS01000013">
    <property type="protein sequence ID" value="VAW92765.1"/>
    <property type="molecule type" value="Genomic_DNA"/>
</dbReference>
<evidence type="ECO:0000256" key="1">
    <source>
        <dbReference type="ARBA" id="ARBA00022490"/>
    </source>
</evidence>
<accession>A0A3B0ZH76</accession>
<dbReference type="GO" id="GO:0008855">
    <property type="term" value="F:exodeoxyribonuclease VII activity"/>
    <property type="evidence" value="ECO:0007669"/>
    <property type="project" value="UniProtKB-EC"/>
</dbReference>
<dbReference type="Gene3D" id="1.10.287.1040">
    <property type="entry name" value="Exonuclease VII, small subunit"/>
    <property type="match status" value="1"/>
</dbReference>
<protein>
    <submittedName>
        <fullName evidence="5">Exodeoxyribonuclease VII small subunit</fullName>
        <ecNumber evidence="5">3.1.11.6</ecNumber>
    </submittedName>
</protein>
<dbReference type="AlphaFoldDB" id="A0A3B0ZH76"/>
<dbReference type="Pfam" id="PF02609">
    <property type="entry name" value="Exonuc_VII_S"/>
    <property type="match status" value="1"/>
</dbReference>
<evidence type="ECO:0000313" key="5">
    <source>
        <dbReference type="EMBL" id="VAW92765.1"/>
    </source>
</evidence>
<proteinExistence type="inferred from homology"/>
<gene>
    <name evidence="5" type="ORF">MNBD_GAMMA22-472</name>
</gene>
<evidence type="ECO:0000256" key="3">
    <source>
        <dbReference type="ARBA" id="ARBA00022801"/>
    </source>
</evidence>